<dbReference type="InterPro" id="IPR050879">
    <property type="entry name" value="Acyltransferase_3"/>
</dbReference>
<dbReference type="GO" id="GO:0016747">
    <property type="term" value="F:acyltransferase activity, transferring groups other than amino-acyl groups"/>
    <property type="evidence" value="ECO:0007669"/>
    <property type="project" value="InterPro"/>
</dbReference>
<dbReference type="EMBL" id="CP060731">
    <property type="protein sequence ID" value="QNN77460.1"/>
    <property type="molecule type" value="Genomic_DNA"/>
</dbReference>
<keyword evidence="1" id="KW-0812">Transmembrane</keyword>
<reference evidence="3 4" key="1">
    <citation type="submission" date="2020-08" db="EMBL/GenBank/DDBJ databases">
        <title>Streptomycin Non-resistant strain, P. mexicana.</title>
        <authorList>
            <person name="Ganesh-Kumar S."/>
            <person name="Zhe T."/>
            <person name="Yu Z."/>
            <person name="Min Y."/>
        </authorList>
    </citation>
    <scope>NUCLEOTIDE SEQUENCE [LARGE SCALE GENOMIC DNA]</scope>
    <source>
        <strain evidence="3 4">GTZY2</strain>
    </source>
</reference>
<accession>A0A7G9TBI5</accession>
<feature type="transmembrane region" description="Helical" evidence="1">
    <location>
        <begin position="53"/>
        <end position="70"/>
    </location>
</feature>
<dbReference type="PANTHER" id="PTHR23028:SF131">
    <property type="entry name" value="BLR2367 PROTEIN"/>
    <property type="match status" value="1"/>
</dbReference>
<evidence type="ECO:0000256" key="1">
    <source>
        <dbReference type="SAM" id="Phobius"/>
    </source>
</evidence>
<dbReference type="GO" id="GO:0000271">
    <property type="term" value="P:polysaccharide biosynthetic process"/>
    <property type="evidence" value="ECO:0007669"/>
    <property type="project" value="TreeGrafter"/>
</dbReference>
<keyword evidence="1" id="KW-0472">Membrane</keyword>
<dbReference type="InterPro" id="IPR002656">
    <property type="entry name" value="Acyl_transf_3_dom"/>
</dbReference>
<dbReference type="GO" id="GO:0016020">
    <property type="term" value="C:membrane"/>
    <property type="evidence" value="ECO:0007669"/>
    <property type="project" value="TreeGrafter"/>
</dbReference>
<dbReference type="AlphaFoldDB" id="A0A7G9TBI5"/>
<sequence>MGHETSTPSRMVELDALRGIAAVAVLGYHFTTRYQEQIGHVGGPPVDLLAGKYGVYLFFLISGFVIFMTLERTRTAADFVVSRFSRLFPGYWAALLITSAVVYTVGLPFQRLPVGQWLLNFTMVQEILGAEHLDGSYWTLQIELFFYVQMLFWYMLGQLRRIHWIIGGWLVLATVEGLCEKHHWHFSYWVRELMILRFIPFFAIGILFYRLHRYPAEWRLNLTMLLCALLAIAVGERPIFLPVALVCCAIFALFVRGHLRFLDSRFFVFLGSISYALYLVHQAIGFVVIHHLEQHGVPAWLACGTAALATLALATLLHTTIERPAMQRIRDAWRASRMQALSPR</sequence>
<evidence type="ECO:0000313" key="4">
    <source>
        <dbReference type="Proteomes" id="UP000515838"/>
    </source>
</evidence>
<gene>
    <name evidence="3" type="ORF">IAE60_16340</name>
</gene>
<feature type="transmembrane region" description="Helical" evidence="1">
    <location>
        <begin position="162"/>
        <end position="178"/>
    </location>
</feature>
<feature type="transmembrane region" description="Helical" evidence="1">
    <location>
        <begin position="91"/>
        <end position="109"/>
    </location>
</feature>
<protein>
    <submittedName>
        <fullName evidence="3">Acyltransferase</fullName>
    </submittedName>
</protein>
<keyword evidence="3" id="KW-0012">Acyltransferase</keyword>
<feature type="transmembrane region" description="Helical" evidence="1">
    <location>
        <begin position="266"/>
        <end position="292"/>
    </location>
</feature>
<dbReference type="PANTHER" id="PTHR23028">
    <property type="entry name" value="ACETYLTRANSFERASE"/>
    <property type="match status" value="1"/>
</dbReference>
<feature type="transmembrane region" description="Helical" evidence="1">
    <location>
        <begin position="298"/>
        <end position="321"/>
    </location>
</feature>
<feature type="transmembrane region" description="Helical" evidence="1">
    <location>
        <begin position="193"/>
        <end position="211"/>
    </location>
</feature>
<feature type="transmembrane region" description="Helical" evidence="1">
    <location>
        <begin position="240"/>
        <end position="259"/>
    </location>
</feature>
<keyword evidence="1" id="KW-1133">Transmembrane helix</keyword>
<dbReference type="RefSeq" id="WP_187573048.1">
    <property type="nucleotide sequence ID" value="NZ_CP060731.1"/>
</dbReference>
<proteinExistence type="predicted"/>
<organism evidence="3 4">
    <name type="scientific">Pseudoxanthomonas mexicana</name>
    <dbReference type="NCBI Taxonomy" id="128785"/>
    <lineage>
        <taxon>Bacteria</taxon>
        <taxon>Pseudomonadati</taxon>
        <taxon>Pseudomonadota</taxon>
        <taxon>Gammaproteobacteria</taxon>
        <taxon>Lysobacterales</taxon>
        <taxon>Lysobacteraceae</taxon>
        <taxon>Pseudoxanthomonas</taxon>
    </lineage>
</organism>
<dbReference type="GeneID" id="81472557"/>
<evidence type="ECO:0000313" key="3">
    <source>
        <dbReference type="EMBL" id="QNN77460.1"/>
    </source>
</evidence>
<keyword evidence="3" id="KW-0808">Transferase</keyword>
<dbReference type="Pfam" id="PF01757">
    <property type="entry name" value="Acyl_transf_3"/>
    <property type="match status" value="1"/>
</dbReference>
<feature type="transmembrane region" description="Helical" evidence="1">
    <location>
        <begin position="218"/>
        <end position="234"/>
    </location>
</feature>
<dbReference type="Proteomes" id="UP000515838">
    <property type="component" value="Chromosome"/>
</dbReference>
<feature type="transmembrane region" description="Helical" evidence="1">
    <location>
        <begin position="137"/>
        <end position="155"/>
    </location>
</feature>
<name>A0A7G9TBI5_PSEMX</name>
<feature type="domain" description="Acyltransferase 3" evidence="2">
    <location>
        <begin position="13"/>
        <end position="317"/>
    </location>
</feature>
<evidence type="ECO:0000259" key="2">
    <source>
        <dbReference type="Pfam" id="PF01757"/>
    </source>
</evidence>